<dbReference type="AlphaFoldDB" id="A0A5R9KPM7"/>
<dbReference type="InterPro" id="IPR039426">
    <property type="entry name" value="TonB-dep_rcpt-like"/>
</dbReference>
<dbReference type="EMBL" id="VCEJ01000008">
    <property type="protein sequence ID" value="TLU98183.1"/>
    <property type="molecule type" value="Genomic_DNA"/>
</dbReference>
<evidence type="ECO:0000256" key="8">
    <source>
        <dbReference type="ARBA" id="ARBA00022989"/>
    </source>
</evidence>
<dbReference type="NCBIfam" id="TIGR01352">
    <property type="entry name" value="tonB_Cterm"/>
    <property type="match status" value="1"/>
</dbReference>
<dbReference type="PANTHER" id="PTHR33446">
    <property type="entry name" value="PROTEIN TONB-RELATED"/>
    <property type="match status" value="1"/>
</dbReference>
<dbReference type="InterPro" id="IPR051045">
    <property type="entry name" value="TonB-dependent_transducer"/>
</dbReference>
<dbReference type="InterPro" id="IPR037066">
    <property type="entry name" value="Plug_dom_sf"/>
</dbReference>
<feature type="transmembrane region" description="Helical" evidence="11">
    <location>
        <begin position="6"/>
        <end position="24"/>
    </location>
</feature>
<evidence type="ECO:0000256" key="10">
    <source>
        <dbReference type="PROSITE-ProRule" id="PRU01360"/>
    </source>
</evidence>
<dbReference type="SUPFAM" id="SSF56935">
    <property type="entry name" value="Porins"/>
    <property type="match status" value="2"/>
</dbReference>
<evidence type="ECO:0000259" key="12">
    <source>
        <dbReference type="PROSITE" id="PS52015"/>
    </source>
</evidence>
<evidence type="ECO:0000256" key="4">
    <source>
        <dbReference type="ARBA" id="ARBA00022475"/>
    </source>
</evidence>
<keyword evidence="8 11" id="KW-1133">Transmembrane helix</keyword>
<accession>A0A5R9KPM7</accession>
<dbReference type="Pfam" id="PF05569">
    <property type="entry name" value="Peptidase_M56"/>
    <property type="match status" value="1"/>
</dbReference>
<dbReference type="GO" id="GO:0055085">
    <property type="term" value="P:transmembrane transport"/>
    <property type="evidence" value="ECO:0007669"/>
    <property type="project" value="InterPro"/>
</dbReference>
<dbReference type="GO" id="GO:0031992">
    <property type="term" value="F:energy transducer activity"/>
    <property type="evidence" value="ECO:0007669"/>
    <property type="project" value="TreeGrafter"/>
</dbReference>
<keyword evidence="4" id="KW-1003">Cell membrane</keyword>
<keyword evidence="6 10" id="KW-0812">Transmembrane</keyword>
<evidence type="ECO:0000313" key="14">
    <source>
        <dbReference type="Proteomes" id="UP000306402"/>
    </source>
</evidence>
<keyword evidence="10" id="KW-1134">Transmembrane beta strand</keyword>
<keyword evidence="3 10" id="KW-0813">Transport</keyword>
<feature type="transmembrane region" description="Helical" evidence="11">
    <location>
        <begin position="258"/>
        <end position="279"/>
    </location>
</feature>
<keyword evidence="7" id="KW-0653">Protein transport</keyword>
<dbReference type="PROSITE" id="PS52016">
    <property type="entry name" value="TONB_DEPENDENT_REC_3"/>
    <property type="match status" value="1"/>
</dbReference>
<evidence type="ECO:0000313" key="13">
    <source>
        <dbReference type="EMBL" id="TLU98183.1"/>
    </source>
</evidence>
<keyword evidence="5" id="KW-0997">Cell inner membrane</keyword>
<dbReference type="CDD" id="cd07341">
    <property type="entry name" value="M56_BlaR1_MecR1_like"/>
    <property type="match status" value="1"/>
</dbReference>
<sequence>MDTIIYFAKVNLYWVMLYACYWLMLRNHTFFRWNRYYLLGSLCIAFTLPFVIYPATAPVLPVTYEITASTFTLAPAEAVDKPWLTWVQALWIVYGIGFTITAGQFIKHFIQLKNFLRAGELIELEDCKVVLIDSNQIGSFSFLKWIVINRNDYENHFDAILRHEMVHTQQWHSLDILFTEIMKVVFWFNPVLRLYKNAFQEIHEFLADEQAPNRESYARFLVAYALNAPVASLTNHFFKPSQIKSRIKMIYKNRTSKWMLSTYVVAAMLIGTAAILVAGCENSDTKDIVDTKPLSKEALANKPIFTVVEEQPEFPGGQSAMFEFLAKNIKYPAKAARANVSGRVFLSFIVTETGETGDIKVLKGIGFDCDEEAIRVLSKFPKWTPGKQNGHPVNVRYNLPINFQLDDSDDSAMKTGVKINSEKPKPLYVIDGKVTPEEDASKIASANIKSVNVLRDESAVKLYGQDGKNGVLEISTRDINKHLAKSGSITISDNNPSPEQEAPKLAEVKPGLAPNAQVMLRGNMLSSSEPLVIIDGEKQEERGKAGFEKLNPDDIKAVTVLKNQNAISAYGEEGRSGVVLITTKK</sequence>
<reference evidence="13 14" key="1">
    <citation type="submission" date="2019-05" db="EMBL/GenBank/DDBJ databases">
        <authorList>
            <person name="Qu J.-H."/>
        </authorList>
    </citation>
    <scope>NUCLEOTIDE SEQUENCE [LARGE SCALE GENOMIC DNA]</scope>
    <source>
        <strain evidence="13 14">T17</strain>
    </source>
</reference>
<dbReference type="GO" id="GO:0009279">
    <property type="term" value="C:cell outer membrane"/>
    <property type="evidence" value="ECO:0007669"/>
    <property type="project" value="UniProtKB-SubCell"/>
</dbReference>
<evidence type="ECO:0000256" key="6">
    <source>
        <dbReference type="ARBA" id="ARBA00022692"/>
    </source>
</evidence>
<dbReference type="Gene3D" id="2.170.130.10">
    <property type="entry name" value="TonB-dependent receptor, plug domain"/>
    <property type="match status" value="2"/>
</dbReference>
<dbReference type="InterPro" id="IPR008756">
    <property type="entry name" value="Peptidase_M56"/>
</dbReference>
<evidence type="ECO:0000256" key="9">
    <source>
        <dbReference type="ARBA" id="ARBA00023136"/>
    </source>
</evidence>
<keyword evidence="10" id="KW-0998">Cell outer membrane</keyword>
<keyword evidence="9 10" id="KW-0472">Membrane</keyword>
<dbReference type="InterPro" id="IPR037682">
    <property type="entry name" value="TonB_C"/>
</dbReference>
<evidence type="ECO:0000256" key="11">
    <source>
        <dbReference type="SAM" id="Phobius"/>
    </source>
</evidence>
<dbReference type="PROSITE" id="PS52015">
    <property type="entry name" value="TONB_CTD"/>
    <property type="match status" value="1"/>
</dbReference>
<evidence type="ECO:0000256" key="5">
    <source>
        <dbReference type="ARBA" id="ARBA00022519"/>
    </source>
</evidence>
<gene>
    <name evidence="13" type="ORF">FEN17_25745</name>
</gene>
<dbReference type="Proteomes" id="UP000306402">
    <property type="component" value="Unassembled WGS sequence"/>
</dbReference>
<evidence type="ECO:0000256" key="3">
    <source>
        <dbReference type="ARBA" id="ARBA00022448"/>
    </source>
</evidence>
<feature type="transmembrane region" description="Helical" evidence="11">
    <location>
        <begin position="36"/>
        <end position="55"/>
    </location>
</feature>
<evidence type="ECO:0000256" key="7">
    <source>
        <dbReference type="ARBA" id="ARBA00022927"/>
    </source>
</evidence>
<dbReference type="InterPro" id="IPR006260">
    <property type="entry name" value="TonB/TolA_C"/>
</dbReference>
<evidence type="ECO:0000256" key="2">
    <source>
        <dbReference type="ARBA" id="ARBA00006555"/>
    </source>
</evidence>
<name>A0A5R9KPM7_9BACT</name>
<dbReference type="Pfam" id="PF03544">
    <property type="entry name" value="TonB_C"/>
    <property type="match status" value="1"/>
</dbReference>
<comment type="similarity">
    <text evidence="10">Belongs to the TonB-dependent receptor family.</text>
</comment>
<dbReference type="Gene3D" id="3.30.1150.10">
    <property type="match status" value="1"/>
</dbReference>
<dbReference type="GO" id="GO:0015031">
    <property type="term" value="P:protein transport"/>
    <property type="evidence" value="ECO:0007669"/>
    <property type="project" value="UniProtKB-KW"/>
</dbReference>
<feature type="transmembrane region" description="Helical" evidence="11">
    <location>
        <begin position="83"/>
        <end position="106"/>
    </location>
</feature>
<feature type="domain" description="TonB C-terminal" evidence="12">
    <location>
        <begin position="316"/>
        <end position="412"/>
    </location>
</feature>
<organism evidence="13 14">
    <name type="scientific">Dyadobacter luticola</name>
    <dbReference type="NCBI Taxonomy" id="1979387"/>
    <lineage>
        <taxon>Bacteria</taxon>
        <taxon>Pseudomonadati</taxon>
        <taxon>Bacteroidota</taxon>
        <taxon>Cytophagia</taxon>
        <taxon>Cytophagales</taxon>
        <taxon>Spirosomataceae</taxon>
        <taxon>Dyadobacter</taxon>
    </lineage>
</organism>
<proteinExistence type="inferred from homology"/>
<dbReference type="GO" id="GO:0098797">
    <property type="term" value="C:plasma membrane protein complex"/>
    <property type="evidence" value="ECO:0007669"/>
    <property type="project" value="TreeGrafter"/>
</dbReference>
<dbReference type="RefSeq" id="WP_138368281.1">
    <property type="nucleotide sequence ID" value="NZ_VCEJ01000008.1"/>
</dbReference>
<evidence type="ECO:0000256" key="1">
    <source>
        <dbReference type="ARBA" id="ARBA00004383"/>
    </source>
</evidence>
<keyword evidence="14" id="KW-1185">Reference proteome</keyword>
<dbReference type="PANTHER" id="PTHR33446:SF2">
    <property type="entry name" value="PROTEIN TONB"/>
    <property type="match status" value="1"/>
</dbReference>
<protein>
    <submittedName>
        <fullName evidence="13">TonB family protein</fullName>
    </submittedName>
</protein>
<comment type="subcellular location">
    <subcellularLocation>
        <location evidence="1">Cell inner membrane</location>
        <topology evidence="1">Single-pass membrane protein</topology>
        <orientation evidence="1">Periplasmic side</orientation>
    </subcellularLocation>
    <subcellularLocation>
        <location evidence="10">Cell outer membrane</location>
        <topology evidence="10">Multi-pass membrane protein</topology>
    </subcellularLocation>
</comment>
<comment type="similarity">
    <text evidence="2">Belongs to the TonB family.</text>
</comment>
<dbReference type="OrthoDB" id="1522859at2"/>
<comment type="caution">
    <text evidence="13">The sequence shown here is derived from an EMBL/GenBank/DDBJ whole genome shotgun (WGS) entry which is preliminary data.</text>
</comment>
<dbReference type="SUPFAM" id="SSF74653">
    <property type="entry name" value="TolA/TonB C-terminal domain"/>
    <property type="match status" value="1"/>
</dbReference>